<name>A0A1X0D9F3_9MYCO</name>
<dbReference type="STRING" id="444597.BST26_13725"/>
<gene>
    <name evidence="3" type="ORF">BST26_13725</name>
</gene>
<dbReference type="EMBL" id="MVHS01000033">
    <property type="protein sequence ID" value="ORA69045.1"/>
    <property type="molecule type" value="Genomic_DNA"/>
</dbReference>
<dbReference type="Gene3D" id="3.30.1360.120">
    <property type="entry name" value="Probable tRNA modification gtpase trme, domain 1"/>
    <property type="match status" value="1"/>
</dbReference>
<keyword evidence="1" id="KW-0809">Transit peptide</keyword>
<dbReference type="InterPro" id="IPR017703">
    <property type="entry name" value="YgfZ/GCV_T_CS"/>
</dbReference>
<feature type="region of interest" description="Disordered" evidence="2">
    <location>
        <begin position="326"/>
        <end position="374"/>
    </location>
</feature>
<evidence type="ECO:0000256" key="1">
    <source>
        <dbReference type="ARBA" id="ARBA00022946"/>
    </source>
</evidence>
<evidence type="ECO:0000313" key="4">
    <source>
        <dbReference type="Proteomes" id="UP000192801"/>
    </source>
</evidence>
<protein>
    <submittedName>
        <fullName evidence="3">Folate-binding protein YgfZ</fullName>
    </submittedName>
</protein>
<dbReference type="RefSeq" id="WP_083031663.1">
    <property type="nucleotide sequence ID" value="NZ_AP022618.1"/>
</dbReference>
<proteinExistence type="predicted"/>
<dbReference type="InterPro" id="IPR045179">
    <property type="entry name" value="YgfZ/GcvT"/>
</dbReference>
<accession>A0A1X0D9F3</accession>
<evidence type="ECO:0000256" key="2">
    <source>
        <dbReference type="SAM" id="MobiDB-lite"/>
    </source>
</evidence>
<dbReference type="AlphaFoldDB" id="A0A1X0D9F3"/>
<dbReference type="PANTHER" id="PTHR22602:SF0">
    <property type="entry name" value="TRANSFERASE CAF17, MITOCHONDRIAL-RELATED"/>
    <property type="match status" value="1"/>
</dbReference>
<reference evidence="3 4" key="1">
    <citation type="submission" date="2016-12" db="EMBL/GenBank/DDBJ databases">
        <title>The new phylogeny of genus Mycobacterium.</title>
        <authorList>
            <person name="Tortoli E."/>
            <person name="Trovato A."/>
            <person name="Cirillo D.M."/>
        </authorList>
    </citation>
    <scope>NUCLEOTIDE SEQUENCE [LARGE SCALE GENOMIC DNA]</scope>
    <source>
        <strain evidence="3 4">DSM 45130</strain>
    </source>
</reference>
<dbReference type="PIRSF" id="PIRSF006487">
    <property type="entry name" value="GcvT"/>
    <property type="match status" value="1"/>
</dbReference>
<keyword evidence="4" id="KW-1185">Reference proteome</keyword>
<sequence length="374" mass="39128">MAAVPAPDPGPDAGTAWHFGDPLGEQRAADTDAVVVDRSTRGTLTLTGDDRQTWLHSISTQYVADLPDGASTENLSLDGQGRVEDHWIQTELDGVTYLDTEGWRAEPLLGYLTKMVFWSKVATGAADLAVFSLRGPRLAEPAVLAALGVDALPAPMTAVALPGGGFLRRMLSTADGPPELDLVVPRESVEGRLARLRAAGVRPAGSWAYEAHRVAALRPRLGVDTDERTIPHEVGWIGGPGVGAVHLDKGCYRGQETVARVHNLGKPPRMLVLLHLDGSTDRPATGDPITAGGRAVGRLGTVVDHVDLGPIALGLVKRTIPVDTDLSTGDGGSVAARIDPDSVPADDGPGAGRLAVDRLRDTTAARTVDSAPGQ</sequence>
<feature type="region of interest" description="Disordered" evidence="2">
    <location>
        <begin position="1"/>
        <end position="23"/>
    </location>
</feature>
<dbReference type="InterPro" id="IPR027266">
    <property type="entry name" value="TrmE/GcvT-like"/>
</dbReference>
<dbReference type="Proteomes" id="UP000192801">
    <property type="component" value="Unassembled WGS sequence"/>
</dbReference>
<comment type="caution">
    <text evidence="3">The sequence shown here is derived from an EMBL/GenBank/DDBJ whole genome shotgun (WGS) entry which is preliminary data.</text>
</comment>
<feature type="compositionally biased region" description="Pro residues" evidence="2">
    <location>
        <begin position="1"/>
        <end position="10"/>
    </location>
</feature>
<evidence type="ECO:0000313" key="3">
    <source>
        <dbReference type="EMBL" id="ORA69045.1"/>
    </source>
</evidence>
<dbReference type="SUPFAM" id="SSF103025">
    <property type="entry name" value="Folate-binding domain"/>
    <property type="match status" value="1"/>
</dbReference>
<dbReference type="NCBIfam" id="TIGR03317">
    <property type="entry name" value="ygfZ_signature"/>
    <property type="match status" value="1"/>
</dbReference>
<dbReference type="GO" id="GO:0016226">
    <property type="term" value="P:iron-sulfur cluster assembly"/>
    <property type="evidence" value="ECO:0007669"/>
    <property type="project" value="TreeGrafter"/>
</dbReference>
<dbReference type="PANTHER" id="PTHR22602">
    <property type="entry name" value="TRANSFERASE CAF17, MITOCHONDRIAL-RELATED"/>
    <property type="match status" value="1"/>
</dbReference>
<organism evidence="3 4">
    <name type="scientific">Mycolicibacterium insubricum</name>
    <dbReference type="NCBI Taxonomy" id="444597"/>
    <lineage>
        <taxon>Bacteria</taxon>
        <taxon>Bacillati</taxon>
        <taxon>Actinomycetota</taxon>
        <taxon>Actinomycetes</taxon>
        <taxon>Mycobacteriales</taxon>
        <taxon>Mycobacteriaceae</taxon>
        <taxon>Mycolicibacterium</taxon>
    </lineage>
</organism>